<comment type="caution">
    <text evidence="2">The sequence shown here is derived from an EMBL/GenBank/DDBJ whole genome shotgun (WGS) entry which is preliminary data.</text>
</comment>
<protein>
    <submittedName>
        <fullName evidence="2">Uncharacterized protein</fullName>
    </submittedName>
</protein>
<reference evidence="7 8" key="1">
    <citation type="submission" date="2015-01" db="EMBL/GenBank/DDBJ databases">
        <title>Evolution of Trichinella species and genotypes.</title>
        <authorList>
            <person name="Korhonen P.K."/>
            <person name="Edoardo P."/>
            <person name="Giuseppe L.R."/>
            <person name="Gasser R.B."/>
        </authorList>
    </citation>
    <scope>NUCLEOTIDE SEQUENCE [LARGE SCALE GENOMIC DNA]</scope>
    <source>
        <strain evidence="1">ISS13</strain>
        <strain evidence="3">ISS176</strain>
        <strain evidence="2">ISS588</strain>
    </source>
</reference>
<dbReference type="EMBL" id="JYDR01001683">
    <property type="protein sequence ID" value="KRY62975.1"/>
    <property type="molecule type" value="Genomic_DNA"/>
</dbReference>
<evidence type="ECO:0000313" key="1">
    <source>
        <dbReference type="EMBL" id="KRY62975.1"/>
    </source>
</evidence>
<dbReference type="EMBL" id="JYDS01004843">
    <property type="protein sequence ID" value="KRY94849.1"/>
    <property type="molecule type" value="Genomic_DNA"/>
</dbReference>
<organism evidence="2 8">
    <name type="scientific">Trichinella pseudospiralis</name>
    <name type="common">Parasitic roundworm</name>
    <dbReference type="NCBI Taxonomy" id="6337"/>
    <lineage>
        <taxon>Eukaryota</taxon>
        <taxon>Metazoa</taxon>
        <taxon>Ecdysozoa</taxon>
        <taxon>Nematoda</taxon>
        <taxon>Enoplea</taxon>
        <taxon>Dorylaimia</taxon>
        <taxon>Trichinellida</taxon>
        <taxon>Trichinellidae</taxon>
        <taxon>Trichinella</taxon>
    </lineage>
</organism>
<accession>A0A0V1G9E3</accession>
<evidence type="ECO:0000313" key="2">
    <source>
        <dbReference type="EMBL" id="KRY94849.1"/>
    </source>
</evidence>
<dbReference type="EMBL" id="JYDV01003936">
    <property type="protein sequence ID" value="KRY95894.1"/>
    <property type="molecule type" value="Genomic_DNA"/>
</dbReference>
<dbReference type="Proteomes" id="UP000054826">
    <property type="component" value="Unassembled WGS sequence"/>
</dbReference>
<dbReference type="EMBL" id="JYDS01003550">
    <property type="protein sequence ID" value="KRY96043.1"/>
    <property type="molecule type" value="Genomic_DNA"/>
</dbReference>
<dbReference type="Proteomes" id="UP000054805">
    <property type="component" value="Unassembled WGS sequence"/>
</dbReference>
<evidence type="ECO:0000313" key="7">
    <source>
        <dbReference type="Proteomes" id="UP000054632"/>
    </source>
</evidence>
<evidence type="ECO:0000313" key="6">
    <source>
        <dbReference type="EMBL" id="KRY98206.1"/>
    </source>
</evidence>
<proteinExistence type="predicted"/>
<dbReference type="EMBL" id="JYDS01002258">
    <property type="protein sequence ID" value="KRY97646.1"/>
    <property type="molecule type" value="Genomic_DNA"/>
</dbReference>
<keyword evidence="8" id="KW-1185">Reference proteome</keyword>
<evidence type="ECO:0000313" key="3">
    <source>
        <dbReference type="EMBL" id="KRY95894.1"/>
    </source>
</evidence>
<evidence type="ECO:0000313" key="5">
    <source>
        <dbReference type="EMBL" id="KRY97646.1"/>
    </source>
</evidence>
<dbReference type="Proteomes" id="UP000054632">
    <property type="component" value="Unassembled WGS sequence"/>
</dbReference>
<evidence type="ECO:0000313" key="4">
    <source>
        <dbReference type="EMBL" id="KRY96043.1"/>
    </source>
</evidence>
<evidence type="ECO:0000313" key="8">
    <source>
        <dbReference type="Proteomes" id="UP000054805"/>
    </source>
</evidence>
<dbReference type="AlphaFoldDB" id="A0A0V1G9E3"/>
<dbReference type="EMBL" id="JYDV01002133">
    <property type="protein sequence ID" value="KRY98206.1"/>
    <property type="molecule type" value="Genomic_DNA"/>
</dbReference>
<gene>
    <name evidence="1" type="ORF">T4A_7072</name>
    <name evidence="5" type="ORF">T4B_10113</name>
    <name evidence="2" type="ORF">T4B_2082</name>
    <name evidence="4" type="ORF">T4B_6543</name>
    <name evidence="6" type="ORF">T4C_12626</name>
    <name evidence="3" type="ORF">T4C_13875</name>
</gene>
<sequence length="32" mass="3476">MIISINKFGSIALSVIEVCIPHCISTENQTTI</sequence>
<name>A0A0V1G9E3_TRIPS</name>